<evidence type="ECO:0000256" key="1">
    <source>
        <dbReference type="SAM" id="MobiDB-lite"/>
    </source>
</evidence>
<evidence type="ECO:0000313" key="2">
    <source>
        <dbReference type="EMBL" id="KYN20292.1"/>
    </source>
</evidence>
<name>A0A195E5Y3_9HYME</name>
<keyword evidence="3" id="KW-1185">Reference proteome</keyword>
<accession>A0A195E5Y3</accession>
<sequence length="135" mass="15412">MPRDDGDRHQVQRHSESRFRKRIDSLPRRGRNDRSLFSGIYTEDLGGSMPSRCGLIVIEVRGPTRGSSYAIVVLLEFPTIRKFPFDGKMSRISNVCLHVLVAIAIPGYMPDGFLQEEESDRALPDEIRLRHMTVN</sequence>
<gene>
    <name evidence="2" type="ORF">ALC57_07196</name>
</gene>
<dbReference type="Proteomes" id="UP000078492">
    <property type="component" value="Unassembled WGS sequence"/>
</dbReference>
<organism evidence="2 3">
    <name type="scientific">Trachymyrmex cornetzi</name>
    <dbReference type="NCBI Taxonomy" id="471704"/>
    <lineage>
        <taxon>Eukaryota</taxon>
        <taxon>Metazoa</taxon>
        <taxon>Ecdysozoa</taxon>
        <taxon>Arthropoda</taxon>
        <taxon>Hexapoda</taxon>
        <taxon>Insecta</taxon>
        <taxon>Pterygota</taxon>
        <taxon>Neoptera</taxon>
        <taxon>Endopterygota</taxon>
        <taxon>Hymenoptera</taxon>
        <taxon>Apocrita</taxon>
        <taxon>Aculeata</taxon>
        <taxon>Formicoidea</taxon>
        <taxon>Formicidae</taxon>
        <taxon>Myrmicinae</taxon>
        <taxon>Trachymyrmex</taxon>
    </lineage>
</organism>
<reference evidence="2 3" key="1">
    <citation type="submission" date="2015-09" db="EMBL/GenBank/DDBJ databases">
        <title>Trachymyrmex cornetzi WGS genome.</title>
        <authorList>
            <person name="Nygaard S."/>
            <person name="Hu H."/>
            <person name="Boomsma J."/>
            <person name="Zhang G."/>
        </authorList>
    </citation>
    <scope>NUCLEOTIDE SEQUENCE [LARGE SCALE GENOMIC DNA]</scope>
    <source>
        <strain evidence="2">Tcor2-1</strain>
        <tissue evidence="2">Whole body</tissue>
    </source>
</reference>
<feature type="region of interest" description="Disordered" evidence="1">
    <location>
        <begin position="1"/>
        <end position="33"/>
    </location>
</feature>
<dbReference type="EMBL" id="KQ979608">
    <property type="protein sequence ID" value="KYN20292.1"/>
    <property type="molecule type" value="Genomic_DNA"/>
</dbReference>
<proteinExistence type="predicted"/>
<dbReference type="AlphaFoldDB" id="A0A195E5Y3"/>
<evidence type="ECO:0000313" key="3">
    <source>
        <dbReference type="Proteomes" id="UP000078492"/>
    </source>
</evidence>
<protein>
    <submittedName>
        <fullName evidence="2">Uncharacterized protein</fullName>
    </submittedName>
</protein>